<evidence type="ECO:0000256" key="1">
    <source>
        <dbReference type="PIRNR" id="PIRNR036514"/>
    </source>
</evidence>
<dbReference type="PANTHER" id="PTHR45640">
    <property type="entry name" value="HEAT SHOCK PROTEIN HSP-12.2-RELATED"/>
    <property type="match status" value="1"/>
</dbReference>
<dbReference type="PROSITE" id="PS01031">
    <property type="entry name" value="SHSP"/>
    <property type="match status" value="1"/>
</dbReference>
<feature type="binding site" evidence="2">
    <location>
        <position position="108"/>
    </location>
    <ligand>
        <name>Zn(2+)</name>
        <dbReference type="ChEBI" id="CHEBI:29105"/>
        <label>1</label>
    </ligand>
</feature>
<evidence type="ECO:0000313" key="7">
    <source>
        <dbReference type="EMBL" id="CAD7077778.1"/>
    </source>
</evidence>
<keyword evidence="8" id="KW-1185">Reference proteome</keyword>
<name>A0A7R8YLQ5_HERIL</name>
<dbReference type="CDD" id="cd06526">
    <property type="entry name" value="metazoan_ACD"/>
    <property type="match status" value="1"/>
</dbReference>
<dbReference type="PIRSF" id="PIRSF036514">
    <property type="entry name" value="Sm_HSP_B1"/>
    <property type="match status" value="1"/>
</dbReference>
<dbReference type="InterPro" id="IPR002068">
    <property type="entry name" value="A-crystallin/Hsp20_dom"/>
</dbReference>
<dbReference type="GO" id="GO:0005634">
    <property type="term" value="C:nucleus"/>
    <property type="evidence" value="ECO:0007669"/>
    <property type="project" value="TreeGrafter"/>
</dbReference>
<dbReference type="GO" id="GO:0005737">
    <property type="term" value="C:cytoplasm"/>
    <property type="evidence" value="ECO:0007669"/>
    <property type="project" value="TreeGrafter"/>
</dbReference>
<dbReference type="OMA" id="FRDWWED"/>
<dbReference type="Gene3D" id="2.60.40.790">
    <property type="match status" value="1"/>
</dbReference>
<dbReference type="InterPro" id="IPR055269">
    <property type="entry name" value="Alpha-crystallin/HSP_16"/>
</dbReference>
<feature type="region of interest" description="Disordered" evidence="5">
    <location>
        <begin position="152"/>
        <end position="184"/>
    </location>
</feature>
<sequence>MSVVPLLFRDWWDDFDMPIRTSRLLDQHFGTGLRRDDLASSFWNSTPSILRSGYIRPWRNTALQKQDSGSTLNVDKDKFTVILDVQQFTPNEITVKTTDKFIIVEGKHEEKQDEHGFVARQFTRRYVLPVGINPNDVTSTLSSDGVLTITAPRKPLPPPTTERIVPITQTGSAKEESAPKMGLP</sequence>
<evidence type="ECO:0000313" key="8">
    <source>
        <dbReference type="Proteomes" id="UP000594454"/>
    </source>
</evidence>
<accession>A0A7R8YLQ5</accession>
<comment type="similarity">
    <text evidence="1 3 4">Belongs to the small heat shock protein (HSP20) family.</text>
</comment>
<dbReference type="PRINTS" id="PR00299">
    <property type="entry name" value="ACRYSTALLIN"/>
</dbReference>
<evidence type="ECO:0000256" key="5">
    <source>
        <dbReference type="SAM" id="MobiDB-lite"/>
    </source>
</evidence>
<feature type="binding site" evidence="2">
    <location>
        <position position="115"/>
    </location>
    <ligand>
        <name>Zn(2+)</name>
        <dbReference type="ChEBI" id="CHEBI:29105"/>
        <label>1</label>
    </ligand>
</feature>
<dbReference type="Proteomes" id="UP000594454">
    <property type="component" value="Chromosome 1"/>
</dbReference>
<gene>
    <name evidence="7" type="ORF">HERILL_LOCUS1093</name>
</gene>
<dbReference type="GO" id="GO:0051082">
    <property type="term" value="F:unfolded protein binding"/>
    <property type="evidence" value="ECO:0007669"/>
    <property type="project" value="TreeGrafter"/>
</dbReference>
<keyword evidence="2" id="KW-0862">Zinc</keyword>
<dbReference type="EMBL" id="LR899009">
    <property type="protein sequence ID" value="CAD7077778.1"/>
    <property type="molecule type" value="Genomic_DNA"/>
</dbReference>
<dbReference type="InParanoid" id="A0A7R8YLQ5"/>
<dbReference type="Pfam" id="PF00011">
    <property type="entry name" value="HSP20"/>
    <property type="match status" value="1"/>
</dbReference>
<evidence type="ECO:0000256" key="3">
    <source>
        <dbReference type="PROSITE-ProRule" id="PRU00285"/>
    </source>
</evidence>
<organism evidence="7 8">
    <name type="scientific">Hermetia illucens</name>
    <name type="common">Black soldier fly</name>
    <dbReference type="NCBI Taxonomy" id="343691"/>
    <lineage>
        <taxon>Eukaryota</taxon>
        <taxon>Metazoa</taxon>
        <taxon>Ecdysozoa</taxon>
        <taxon>Arthropoda</taxon>
        <taxon>Hexapoda</taxon>
        <taxon>Insecta</taxon>
        <taxon>Pterygota</taxon>
        <taxon>Neoptera</taxon>
        <taxon>Endopterygota</taxon>
        <taxon>Diptera</taxon>
        <taxon>Brachycera</taxon>
        <taxon>Stratiomyomorpha</taxon>
        <taxon>Stratiomyidae</taxon>
        <taxon>Hermetiinae</taxon>
        <taxon>Hermetia</taxon>
    </lineage>
</organism>
<dbReference type="FunCoup" id="A0A7R8YLQ5">
    <property type="interactions" value="117"/>
</dbReference>
<dbReference type="OrthoDB" id="1431247at2759"/>
<dbReference type="GO" id="GO:0009408">
    <property type="term" value="P:response to heat"/>
    <property type="evidence" value="ECO:0007669"/>
    <property type="project" value="UniProtKB-ARBA"/>
</dbReference>
<feature type="binding site" evidence="2">
    <location>
        <position position="110"/>
    </location>
    <ligand>
        <name>Zn(2+)</name>
        <dbReference type="ChEBI" id="CHEBI:29105"/>
        <label>1</label>
    </ligand>
</feature>
<reference evidence="7 8" key="1">
    <citation type="submission" date="2020-11" db="EMBL/GenBank/DDBJ databases">
        <authorList>
            <person name="Wallbank WR R."/>
            <person name="Pardo Diaz C."/>
            <person name="Kozak K."/>
            <person name="Martin S."/>
            <person name="Jiggins C."/>
            <person name="Moest M."/>
            <person name="Warren A I."/>
            <person name="Generalovic N T."/>
            <person name="Byers J.R.P. K."/>
            <person name="Montejo-Kovacevich G."/>
            <person name="Yen C E."/>
        </authorList>
    </citation>
    <scope>NUCLEOTIDE SEQUENCE [LARGE SCALE GENOMIC DNA]</scope>
</reference>
<dbReference type="AlphaFoldDB" id="A0A7R8YLQ5"/>
<dbReference type="InterPro" id="IPR001436">
    <property type="entry name" value="Alpha-crystallin/sHSP_animal"/>
</dbReference>
<dbReference type="InterPro" id="IPR008978">
    <property type="entry name" value="HSP20-like_chaperone"/>
</dbReference>
<protein>
    <recommendedName>
        <fullName evidence="6">SHSP domain-containing protein</fullName>
    </recommendedName>
</protein>
<evidence type="ECO:0000256" key="4">
    <source>
        <dbReference type="RuleBase" id="RU003616"/>
    </source>
</evidence>
<dbReference type="SUPFAM" id="SSF49764">
    <property type="entry name" value="HSP20-like chaperones"/>
    <property type="match status" value="1"/>
</dbReference>
<proteinExistence type="inferred from homology"/>
<evidence type="ECO:0000259" key="6">
    <source>
        <dbReference type="PROSITE" id="PS01031"/>
    </source>
</evidence>
<keyword evidence="2" id="KW-0479">Metal-binding</keyword>
<dbReference type="GO" id="GO:0046872">
    <property type="term" value="F:metal ion binding"/>
    <property type="evidence" value="ECO:0007669"/>
    <property type="project" value="UniProtKB-KW"/>
</dbReference>
<dbReference type="PANTHER" id="PTHR45640:SF34">
    <property type="entry name" value="PROTEIN LETHAL(2)ESSENTIAL FOR LIFE"/>
    <property type="match status" value="1"/>
</dbReference>
<feature type="domain" description="SHSP" evidence="6">
    <location>
        <begin position="61"/>
        <end position="170"/>
    </location>
</feature>
<dbReference type="GO" id="GO:0042026">
    <property type="term" value="P:protein refolding"/>
    <property type="evidence" value="ECO:0007669"/>
    <property type="project" value="TreeGrafter"/>
</dbReference>
<evidence type="ECO:0000256" key="2">
    <source>
        <dbReference type="PIRSR" id="PIRSR036514-1"/>
    </source>
</evidence>